<proteinExistence type="predicted"/>
<keyword evidence="3" id="KW-1185">Reference proteome</keyword>
<keyword evidence="1" id="KW-0732">Signal</keyword>
<accession>A0A2W2BFH9</accession>
<evidence type="ECO:0000256" key="1">
    <source>
        <dbReference type="SAM" id="SignalP"/>
    </source>
</evidence>
<feature type="signal peptide" evidence="1">
    <location>
        <begin position="1"/>
        <end position="19"/>
    </location>
</feature>
<dbReference type="OrthoDB" id="666719at2"/>
<evidence type="ECO:0008006" key="4">
    <source>
        <dbReference type="Google" id="ProtNLM"/>
    </source>
</evidence>
<dbReference type="Proteomes" id="UP000248745">
    <property type="component" value="Unassembled WGS sequence"/>
</dbReference>
<name>A0A2W2BFH9_9BACT</name>
<evidence type="ECO:0000313" key="2">
    <source>
        <dbReference type="EMBL" id="PZF72206.1"/>
    </source>
</evidence>
<dbReference type="AlphaFoldDB" id="A0A2W2BFH9"/>
<dbReference type="RefSeq" id="WP_110999718.1">
    <property type="nucleotide sequence ID" value="NZ_QKTW01000019.1"/>
</dbReference>
<organism evidence="2 3">
    <name type="scientific">Taibaiella soli</name>
    <dbReference type="NCBI Taxonomy" id="1649169"/>
    <lineage>
        <taxon>Bacteria</taxon>
        <taxon>Pseudomonadati</taxon>
        <taxon>Bacteroidota</taxon>
        <taxon>Chitinophagia</taxon>
        <taxon>Chitinophagales</taxon>
        <taxon>Chitinophagaceae</taxon>
        <taxon>Taibaiella</taxon>
    </lineage>
</organism>
<feature type="chain" id="PRO_5015910632" description="Outer membrane protein beta-barrel domain-containing protein" evidence="1">
    <location>
        <begin position="20"/>
        <end position="276"/>
    </location>
</feature>
<gene>
    <name evidence="2" type="ORF">DN068_14845</name>
</gene>
<reference evidence="2 3" key="1">
    <citation type="submission" date="2018-06" db="EMBL/GenBank/DDBJ databases">
        <title>Mucibacter soli gen. nov., sp. nov., a new member of the family Chitinophagaceae producing mucin.</title>
        <authorList>
            <person name="Kim M.-K."/>
            <person name="Park S."/>
            <person name="Kim T.-S."/>
            <person name="Joung Y."/>
            <person name="Han J.-H."/>
            <person name="Kim S.B."/>
        </authorList>
    </citation>
    <scope>NUCLEOTIDE SEQUENCE [LARGE SCALE GENOMIC DNA]</scope>
    <source>
        <strain evidence="2 3">R1-15</strain>
    </source>
</reference>
<protein>
    <recommendedName>
        <fullName evidence="4">Outer membrane protein beta-barrel domain-containing protein</fullName>
    </recommendedName>
</protein>
<evidence type="ECO:0000313" key="3">
    <source>
        <dbReference type="Proteomes" id="UP000248745"/>
    </source>
</evidence>
<sequence length="276" mass="31176">MKNVAITLILLMAGSIAYGQHTINISNTDSGKSGNADHTLTIGSDGIHITSYNKDEKRKKIELIFFMLDLGINNLQDKTNYNSPDAQAYLQVNQDQKNSNLFSLREGKSVNVNIYPVMLKFYALQTKNQKIIISSGFGIQSYDFRFNKPISYVNYTSPAVIMDTISFSKNKLGFYFLNIPLGVTFKTRLSEKLWGVYGFGITGGYRLSSWTKQISDERGKDKNHDSFNFQDFNACLTGEIGLDKHFRLYASYQLTNLYKNALDQHPFAIGIRFGGV</sequence>
<comment type="caution">
    <text evidence="2">The sequence shown here is derived from an EMBL/GenBank/DDBJ whole genome shotgun (WGS) entry which is preliminary data.</text>
</comment>
<dbReference type="EMBL" id="QKTW01000019">
    <property type="protein sequence ID" value="PZF72206.1"/>
    <property type="molecule type" value="Genomic_DNA"/>
</dbReference>